<dbReference type="RefSeq" id="WP_052135208.1">
    <property type="nucleotide sequence ID" value="NZ_CP009962.1"/>
</dbReference>
<dbReference type="AlphaFoldDB" id="A0A0A1FBQ3"/>
<evidence type="ECO:0000313" key="6">
    <source>
        <dbReference type="Proteomes" id="UP000030302"/>
    </source>
</evidence>
<dbReference type="Gene3D" id="3.40.50.2300">
    <property type="match status" value="2"/>
</dbReference>
<feature type="domain" description="Leucine-binding protein" evidence="4">
    <location>
        <begin position="38"/>
        <end position="365"/>
    </location>
</feature>
<evidence type="ECO:0000256" key="3">
    <source>
        <dbReference type="SAM" id="SignalP"/>
    </source>
</evidence>
<proteinExistence type="inferred from homology"/>
<evidence type="ECO:0000256" key="2">
    <source>
        <dbReference type="ARBA" id="ARBA00022729"/>
    </source>
</evidence>
<reference evidence="6" key="1">
    <citation type="journal article" date="2014" name="Soil Biol. Biochem.">
        <title>Structure and function of bacterial communities in ageing soils: Insights from the Mendocino ecological staircase.</title>
        <authorList>
            <person name="Uroz S."/>
            <person name="Tech J.J."/>
            <person name="Sawaya N.A."/>
            <person name="Frey-Klett P."/>
            <person name="Leveau J.H.J."/>
        </authorList>
    </citation>
    <scope>NUCLEOTIDE SEQUENCE [LARGE SCALE GENOMIC DNA]</scope>
    <source>
        <strain evidence="6">Cal35</strain>
    </source>
</reference>
<evidence type="ECO:0000313" key="5">
    <source>
        <dbReference type="EMBL" id="AIY42173.1"/>
    </source>
</evidence>
<dbReference type="Proteomes" id="UP000030302">
    <property type="component" value="Chromosome"/>
</dbReference>
<gene>
    <name evidence="5" type="ORF">LT85_3015</name>
</gene>
<dbReference type="PANTHER" id="PTHR47235">
    <property type="entry name" value="BLR6548 PROTEIN"/>
    <property type="match status" value="1"/>
</dbReference>
<dbReference type="EMBL" id="CP009962">
    <property type="protein sequence ID" value="AIY42173.1"/>
    <property type="molecule type" value="Genomic_DNA"/>
</dbReference>
<dbReference type="KEGG" id="care:LT85_3015"/>
<dbReference type="HOGENOM" id="CLU_027128_7_2_4"/>
<dbReference type="InterPro" id="IPR028082">
    <property type="entry name" value="Peripla_BP_I"/>
</dbReference>
<dbReference type="Pfam" id="PF13458">
    <property type="entry name" value="Peripla_BP_6"/>
    <property type="match status" value="1"/>
</dbReference>
<accession>A0A0A1FBQ3</accession>
<name>A0A0A1FBQ3_9BURK</name>
<dbReference type="PANTHER" id="PTHR47235:SF1">
    <property type="entry name" value="BLR6548 PROTEIN"/>
    <property type="match status" value="1"/>
</dbReference>
<feature type="chain" id="PRO_5001974053" evidence="3">
    <location>
        <begin position="30"/>
        <end position="384"/>
    </location>
</feature>
<sequence>MKVHQKLSLAVSISLLGLFGSAAPVSANAEQGITSNTIIIGQSAGFTGTAAEEVKQATAGAQLYFDIVNKQGGVFGRKIVLESLDDGFEPKRTVENTRKLLNEKNAFALFLYRGTPTTESILSTINDAKVPLIAPVSGATSLHEPMQHYLFNVRSKYRDEVGTAIEQLSGMGLQRYAVLVSNDSFGNDALEGLKQAIKKHKLPEPLIASYERNTVAVEGAVKKIFDAKPQAVLMICTAKPCAAFIKQYREAGGQQQLITLSNVSSQVFLQSLGKDARGLGMTQVFPNPRSSSTPISKEFMTALKSRSELSDSYPTLEGFISAKVLVEGLRRAGNKPTRESLVSGLEGMGGYDVGGMTLKYDPNSHDGLNFIELTVIGKDGYVLR</sequence>
<dbReference type="CDD" id="cd06326">
    <property type="entry name" value="PBP1_ABC_ligand_binding-like"/>
    <property type="match status" value="1"/>
</dbReference>
<dbReference type="OrthoDB" id="9777352at2"/>
<feature type="signal peptide" evidence="3">
    <location>
        <begin position="1"/>
        <end position="29"/>
    </location>
</feature>
<dbReference type="SUPFAM" id="SSF53822">
    <property type="entry name" value="Periplasmic binding protein-like I"/>
    <property type="match status" value="1"/>
</dbReference>
<keyword evidence="2 3" id="KW-0732">Signal</keyword>
<keyword evidence="6" id="KW-1185">Reference proteome</keyword>
<dbReference type="STRING" id="279058.LT85_3015"/>
<organism evidence="5 6">
    <name type="scientific">Collimonas arenae</name>
    <dbReference type="NCBI Taxonomy" id="279058"/>
    <lineage>
        <taxon>Bacteria</taxon>
        <taxon>Pseudomonadati</taxon>
        <taxon>Pseudomonadota</taxon>
        <taxon>Betaproteobacteria</taxon>
        <taxon>Burkholderiales</taxon>
        <taxon>Oxalobacteraceae</taxon>
        <taxon>Collimonas</taxon>
    </lineage>
</organism>
<comment type="similarity">
    <text evidence="1">Belongs to the leucine-binding protein family.</text>
</comment>
<protein>
    <submittedName>
        <fullName evidence="5">Leucine-, isoleucine-, valine-, threonine-, and alanine-binding protein</fullName>
    </submittedName>
</protein>
<evidence type="ECO:0000256" key="1">
    <source>
        <dbReference type="ARBA" id="ARBA00010062"/>
    </source>
</evidence>
<evidence type="ECO:0000259" key="4">
    <source>
        <dbReference type="Pfam" id="PF13458"/>
    </source>
</evidence>
<dbReference type="InterPro" id="IPR028081">
    <property type="entry name" value="Leu-bd"/>
</dbReference>